<organism evidence="2 3">
    <name type="scientific">Rhizobium rhizogenes (strain K84 / ATCC BAA-868)</name>
    <name type="common">Agrobacterium radiobacter</name>
    <dbReference type="NCBI Taxonomy" id="311403"/>
    <lineage>
        <taxon>Bacteria</taxon>
        <taxon>Pseudomonadati</taxon>
        <taxon>Pseudomonadota</taxon>
        <taxon>Alphaproteobacteria</taxon>
        <taxon>Hyphomicrobiales</taxon>
        <taxon>Rhizobiaceae</taxon>
        <taxon>Rhizobium/Agrobacterium group</taxon>
        <taxon>Rhizobium</taxon>
    </lineage>
</organism>
<protein>
    <recommendedName>
        <fullName evidence="1">DUF6950 domain-containing protein</fullName>
    </recommendedName>
</protein>
<dbReference type="HOGENOM" id="CLU_153891_1_0_5"/>
<evidence type="ECO:0000313" key="3">
    <source>
        <dbReference type="Proteomes" id="UP000001600"/>
    </source>
</evidence>
<sequence>MTLSEFVALPHRFRWGGQGGDDCLMFCATWVAEVTGIDPVAEYRGTYRTEEEAAAIIASAGGIVPLVDRMAARAGFQRTDDPQDGDIGVVVAPVGVAGDLKEIGAIRFGPIWLALGPAGVVGKKAEFVAAWRLTV</sequence>
<feature type="domain" description="DUF6950" evidence="1">
    <location>
        <begin position="11"/>
        <end position="132"/>
    </location>
</feature>
<dbReference type="eggNOG" id="ENOG5032VH0">
    <property type="taxonomic scope" value="Bacteria"/>
</dbReference>
<evidence type="ECO:0000313" key="2">
    <source>
        <dbReference type="EMBL" id="ACM26533.1"/>
    </source>
</evidence>
<dbReference type="RefSeq" id="WP_012651412.1">
    <property type="nucleotide sequence ID" value="NC_011985.1"/>
</dbReference>
<accession>B9JF43</accession>
<name>B9JF43_RHIR8</name>
<dbReference type="STRING" id="311403.Arad_2312"/>
<reference evidence="2 3" key="1">
    <citation type="journal article" date="2009" name="J. Bacteriol.">
        <title>Genome sequences of three Agrobacterium biovars help elucidate the evolution of multichromosome genomes in bacteria.</title>
        <authorList>
            <person name="Slater S.C."/>
            <person name="Goldman B.S."/>
            <person name="Goodner B."/>
            <person name="Setubal J.C."/>
            <person name="Farrand S.K."/>
            <person name="Nester E.W."/>
            <person name="Burr T.J."/>
            <person name="Banta L."/>
            <person name="Dickerman A.W."/>
            <person name="Paulsen I."/>
            <person name="Otten L."/>
            <person name="Suen G."/>
            <person name="Welch R."/>
            <person name="Almeida N.F."/>
            <person name="Arnold F."/>
            <person name="Burton O.T."/>
            <person name="Du Z."/>
            <person name="Ewing A."/>
            <person name="Godsy E."/>
            <person name="Heisel S."/>
            <person name="Houmiel K.L."/>
            <person name="Jhaveri J."/>
            <person name="Lu J."/>
            <person name="Miller N.M."/>
            <person name="Norton S."/>
            <person name="Chen Q."/>
            <person name="Phoolcharoen W."/>
            <person name="Ohlin V."/>
            <person name="Ondrusek D."/>
            <person name="Pride N."/>
            <person name="Stricklin S.L."/>
            <person name="Sun J."/>
            <person name="Wheeler C."/>
            <person name="Wilson L."/>
            <person name="Zhu H."/>
            <person name="Wood D.W."/>
        </authorList>
    </citation>
    <scope>NUCLEOTIDE SEQUENCE [LARGE SCALE GENOMIC DNA]</scope>
    <source>
        <strain evidence="3">K84 / ATCC BAA-868</strain>
    </source>
</reference>
<gene>
    <name evidence="2" type="ordered locus">Arad_2312</name>
</gene>
<evidence type="ECO:0000259" key="1">
    <source>
        <dbReference type="Pfam" id="PF22262"/>
    </source>
</evidence>
<dbReference type="InterPro" id="IPR053802">
    <property type="entry name" value="DUF6950"/>
</dbReference>
<dbReference type="Pfam" id="PF22262">
    <property type="entry name" value="DUF6950"/>
    <property type="match status" value="1"/>
</dbReference>
<dbReference type="KEGG" id="ara:Arad_2312"/>
<dbReference type="AlphaFoldDB" id="B9JF43"/>
<dbReference type="Proteomes" id="UP000001600">
    <property type="component" value="Chromosome 1"/>
</dbReference>
<proteinExistence type="predicted"/>
<dbReference type="EMBL" id="CP000628">
    <property type="protein sequence ID" value="ACM26533.1"/>
    <property type="molecule type" value="Genomic_DNA"/>
</dbReference>